<name>A0A834QZA4_SARSC</name>
<keyword evidence="3" id="KW-1185">Reference proteome</keyword>
<reference evidence="3" key="1">
    <citation type="journal article" date="2020" name="PLoS Negl. Trop. Dis.">
        <title>High-quality nuclear genome for Sarcoptes scabiei-A critical resource for a neglected parasite.</title>
        <authorList>
            <person name="Korhonen P.K."/>
            <person name="Gasser R.B."/>
            <person name="Ma G."/>
            <person name="Wang T."/>
            <person name="Stroehlein A.J."/>
            <person name="Young N.D."/>
            <person name="Ang C.S."/>
            <person name="Fernando D.D."/>
            <person name="Lu H.C."/>
            <person name="Taylor S."/>
            <person name="Reynolds S.L."/>
            <person name="Mofiz E."/>
            <person name="Najaraj S.H."/>
            <person name="Gowda H."/>
            <person name="Madugundu A."/>
            <person name="Renuse S."/>
            <person name="Holt D."/>
            <person name="Pandey A."/>
            <person name="Papenfuss A.T."/>
            <person name="Fischer K."/>
        </authorList>
    </citation>
    <scope>NUCLEOTIDE SEQUENCE [LARGE SCALE GENOMIC DNA]</scope>
</reference>
<dbReference type="EnsemblMetazoa" id="SSS_6458s_mrna">
    <property type="protein sequence ID" value="KAF7488169.1"/>
    <property type="gene ID" value="SSS_6458"/>
</dbReference>
<dbReference type="Proteomes" id="UP000070412">
    <property type="component" value="Unassembled WGS sequence"/>
</dbReference>
<gene>
    <name evidence="1" type="ORF">SSS_6458</name>
</gene>
<evidence type="ECO:0000313" key="2">
    <source>
        <dbReference type="EnsemblMetazoa" id="KAF7488169.1"/>
    </source>
</evidence>
<dbReference type="AlphaFoldDB" id="A0A834QZA4"/>
<reference evidence="2" key="3">
    <citation type="submission" date="2022-06" db="UniProtKB">
        <authorList>
            <consortium name="EnsemblMetazoa"/>
        </authorList>
    </citation>
    <scope>IDENTIFICATION</scope>
</reference>
<accession>A0A834QZA4</accession>
<reference evidence="1" key="2">
    <citation type="submission" date="2020-01" db="EMBL/GenBank/DDBJ databases">
        <authorList>
            <person name="Korhonen P.K.K."/>
            <person name="Guangxu M.G."/>
            <person name="Wang T.W."/>
            <person name="Stroehlein A.J.S."/>
            <person name="Young N.D."/>
            <person name="Ang C.-S.A."/>
            <person name="Fernando D.W.F."/>
            <person name="Lu H.L."/>
            <person name="Taylor S.T."/>
            <person name="Ehtesham M.E.M."/>
            <person name="Najaraj S.H.N."/>
            <person name="Harsha G.H.G."/>
            <person name="Madugundu A.M."/>
            <person name="Renuse S.R."/>
            <person name="Holt D.H."/>
            <person name="Pandey A.P."/>
            <person name="Papenfuss A.P."/>
            <person name="Gasser R.B.G."/>
            <person name="Fischer K.F."/>
        </authorList>
    </citation>
    <scope>NUCLEOTIDE SEQUENCE</scope>
    <source>
        <strain evidence="1">SSS_KF_BRIS2020</strain>
    </source>
</reference>
<organism evidence="1">
    <name type="scientific">Sarcoptes scabiei</name>
    <name type="common">Itch mite</name>
    <name type="synonym">Acarus scabiei</name>
    <dbReference type="NCBI Taxonomy" id="52283"/>
    <lineage>
        <taxon>Eukaryota</taxon>
        <taxon>Metazoa</taxon>
        <taxon>Ecdysozoa</taxon>
        <taxon>Arthropoda</taxon>
        <taxon>Chelicerata</taxon>
        <taxon>Arachnida</taxon>
        <taxon>Acari</taxon>
        <taxon>Acariformes</taxon>
        <taxon>Sarcoptiformes</taxon>
        <taxon>Astigmata</taxon>
        <taxon>Psoroptidia</taxon>
        <taxon>Sarcoptoidea</taxon>
        <taxon>Sarcoptidae</taxon>
        <taxon>Sarcoptinae</taxon>
        <taxon>Sarcoptes</taxon>
    </lineage>
</organism>
<evidence type="ECO:0000313" key="1">
    <source>
        <dbReference type="EMBL" id="KAF7488169.1"/>
    </source>
</evidence>
<evidence type="ECO:0000313" key="3">
    <source>
        <dbReference type="Proteomes" id="UP000070412"/>
    </source>
</evidence>
<proteinExistence type="predicted"/>
<protein>
    <submittedName>
        <fullName evidence="1 2">Uncharacterized protein</fullName>
    </submittedName>
</protein>
<dbReference type="EMBL" id="WVUK01000066">
    <property type="protein sequence ID" value="KAF7488169.1"/>
    <property type="molecule type" value="Genomic_DNA"/>
</dbReference>
<sequence length="320" mass="38303">MLQKAFINGFFVLKIIFYCFRHTVLSLEQENYQINLTISVESNSFIINYDQISLHQLDQNDSFLFGDYFYDSRIDYFINLKYMKNFPDEKISENQAIIEYLLSDNSFMGYDSENINKKIIDLHRFDLAVFKTRLYTHLRLFHLNQSQLAVLKSLRNNQLRFRQENYIQNLKIASHQSLIIELDKRLAKWNFQFNRFKFNLIEKRTDKMEIKRSLDNILENLEKDIIFLDTCIFTIDSLQNTYLDLKISLMFDIYLRIKNFYLSNWFHLDRSSTASKSFQALSTSEPSESSKAFKNLEILNFLSLLIPFSIVFLEILDFSF</sequence>